<feature type="compositionally biased region" description="Polar residues" evidence="1">
    <location>
        <begin position="817"/>
        <end position="835"/>
    </location>
</feature>
<evidence type="ECO:0000313" key="2">
    <source>
        <dbReference type="EMBL" id="CAG5113920.1"/>
    </source>
</evidence>
<evidence type="ECO:0000256" key="1">
    <source>
        <dbReference type="SAM" id="MobiDB-lite"/>
    </source>
</evidence>
<feature type="region of interest" description="Disordered" evidence="1">
    <location>
        <begin position="1"/>
        <end position="112"/>
    </location>
</feature>
<feature type="region of interest" description="Disordered" evidence="1">
    <location>
        <begin position="407"/>
        <end position="592"/>
    </location>
</feature>
<feature type="compositionally biased region" description="Low complexity" evidence="1">
    <location>
        <begin position="94"/>
        <end position="107"/>
    </location>
</feature>
<evidence type="ECO:0000313" key="3">
    <source>
        <dbReference type="Proteomes" id="UP001158576"/>
    </source>
</evidence>
<feature type="compositionally biased region" description="Low complexity" evidence="1">
    <location>
        <begin position="634"/>
        <end position="655"/>
    </location>
</feature>
<reference evidence="2 3" key="1">
    <citation type="submission" date="2021-04" db="EMBL/GenBank/DDBJ databases">
        <authorList>
            <person name="Bliznina A."/>
        </authorList>
    </citation>
    <scope>NUCLEOTIDE SEQUENCE [LARGE SCALE GENOMIC DNA]</scope>
</reference>
<feature type="compositionally biased region" description="Basic residues" evidence="1">
    <location>
        <begin position="265"/>
        <end position="275"/>
    </location>
</feature>
<keyword evidence="3" id="KW-1185">Reference proteome</keyword>
<feature type="compositionally biased region" description="Polar residues" evidence="1">
    <location>
        <begin position="795"/>
        <end position="808"/>
    </location>
</feature>
<protein>
    <submittedName>
        <fullName evidence="2">Oidioi.mRNA.OKI2018_I69.chr2.g8010.t1.cds</fullName>
    </submittedName>
</protein>
<feature type="compositionally biased region" description="Polar residues" evidence="1">
    <location>
        <begin position="517"/>
        <end position="548"/>
    </location>
</feature>
<feature type="compositionally biased region" description="Polar residues" evidence="1">
    <location>
        <begin position="351"/>
        <end position="365"/>
    </location>
</feature>
<feature type="region of interest" description="Disordered" evidence="1">
    <location>
        <begin position="739"/>
        <end position="1027"/>
    </location>
</feature>
<feature type="compositionally biased region" description="Low complexity" evidence="1">
    <location>
        <begin position="407"/>
        <end position="417"/>
    </location>
</feature>
<gene>
    <name evidence="2" type="ORF">OKIOD_LOCUS16775</name>
</gene>
<feature type="compositionally biased region" description="Basic and acidic residues" evidence="1">
    <location>
        <begin position="276"/>
        <end position="286"/>
    </location>
</feature>
<accession>A0ABN7TCM3</accession>
<feature type="compositionally biased region" description="Polar residues" evidence="1">
    <location>
        <begin position="1013"/>
        <end position="1025"/>
    </location>
</feature>
<feature type="compositionally biased region" description="Polar residues" evidence="1">
    <location>
        <begin position="562"/>
        <end position="590"/>
    </location>
</feature>
<feature type="compositionally biased region" description="Low complexity" evidence="1">
    <location>
        <begin position="187"/>
        <end position="199"/>
    </location>
</feature>
<feature type="region of interest" description="Disordered" evidence="1">
    <location>
        <begin position="607"/>
        <end position="672"/>
    </location>
</feature>
<feature type="region of interest" description="Disordered" evidence="1">
    <location>
        <begin position="129"/>
        <end position="312"/>
    </location>
</feature>
<dbReference type="Proteomes" id="UP001158576">
    <property type="component" value="Chromosome 2"/>
</dbReference>
<feature type="compositionally biased region" description="Low complexity" evidence="1">
    <location>
        <begin position="475"/>
        <end position="494"/>
    </location>
</feature>
<feature type="compositionally biased region" description="Basic and acidic residues" evidence="1">
    <location>
        <begin position="549"/>
        <end position="561"/>
    </location>
</feature>
<sequence>MSEMVSAAVESEKKDEPMNLSQVSPKAQQEAFGFAMANNPNPTPPPSSGAGEIPGELGALNETIGVSASSIAPGEPGSNPHPQSPVSMAPPTMPMGGMAPTPAGLPGQAPKQTSELAKILGNKEMSQLEKMSRLHSNNPTPYSNSGNIPMSHSQSPGMSPQISGSPQIPNSTMSPTPGNPGMTRANGPAGMMPQGMHGMHPGGPGFGQQFGNFPPNHPGMMGQGTNFRFPPGPMRHPGPGFGGPDQSHITSPASTPPVVEPTKPSAKRNRRPSRKNSRDGAEEEGRAKKRGKKDPSEGPPKRKRPPKKTAVGGVIEGHMYMFSTEMLNDAAKGLDSPKMANLVQYHQSKYTGNQPQRIQPKMTPNTTPPVPSASQLGHMPGHQRPMPHHRMSPGMNPHMANPMSPMNPGGMSPGMGNHVMSPLGPHRVPTPQQDGRPITPGSTSSRMGIGPNPPASPALSQDARIPQSPAPVPSPMAAQSTTPTPATPTPGDTQQPPPPALTPQMTPTTEEVKLKDQSATMNNQSNSTPNSTANPTSQNANPEPNTMDTLREIQSEKKDPSQETPANNQMTPGNPSTPTSVNQVRPNSFPENHDMIQNMIDQQKMNPLQQPPASMHQPMHPQQPQHPGHHQQPGHHPGMHPGMHPNMQRFPYNGHGPPGYHPGMPRGPAGQMPYNAHMMHQMRHRMPPGAYEQMAQMRLPYGQNPMMRPHMMRFPNRGMMPNSNQMPYSEQLRQQAAMYSNPQQGPPGMNFPNGPQSDNRHPYSAPQENGGFGNHPQGMPNHPGQAMPNGMGMNNYPSSYSPSAQHQGQPRGMMSPSPITQNPHMGQSGPQTTPMNVPGPPGTPSAPQNPAIDSPYPNQAKSPANSLVNGPIHSPSPSQGGTPSIPPSVPEMHPSTPQGMPLSPAHTNPMTPVSVPPQAPHTPGAPMTPGDPNSFAGTPNQAPQTPGGTAIPHGQPMTPGNPTTPGMPVENMDNNSTPVVSQVMPCSPMTPQGQQGPFSPHNHPQNRLLPDSSDISSFLQEPQKNPSIPPMSMGMSMPPQQHGYHGFPGPRQMHPGMGGMNHPGMSMGNRMMGMNPPMMTNQGMSGHHGYGQGGYPSWRQPYH</sequence>
<dbReference type="EMBL" id="OU015567">
    <property type="protein sequence ID" value="CAG5113920.1"/>
    <property type="molecule type" value="Genomic_DNA"/>
</dbReference>
<proteinExistence type="predicted"/>
<feature type="compositionally biased region" description="Low complexity" evidence="1">
    <location>
        <begin position="956"/>
        <end position="968"/>
    </location>
</feature>
<feature type="compositionally biased region" description="Polar residues" evidence="1">
    <location>
        <begin position="856"/>
        <end position="868"/>
    </location>
</feature>
<organism evidence="2 3">
    <name type="scientific">Oikopleura dioica</name>
    <name type="common">Tunicate</name>
    <dbReference type="NCBI Taxonomy" id="34765"/>
    <lineage>
        <taxon>Eukaryota</taxon>
        <taxon>Metazoa</taxon>
        <taxon>Chordata</taxon>
        <taxon>Tunicata</taxon>
        <taxon>Appendicularia</taxon>
        <taxon>Copelata</taxon>
        <taxon>Oikopleuridae</taxon>
        <taxon>Oikopleura</taxon>
    </lineage>
</organism>
<feature type="compositionally biased region" description="Low complexity" evidence="1">
    <location>
        <begin position="611"/>
        <end position="626"/>
    </location>
</feature>
<feature type="region of interest" description="Disordered" evidence="1">
    <location>
        <begin position="351"/>
        <end position="373"/>
    </location>
</feature>
<name>A0ABN7TCM3_OIKDI</name>
<feature type="compositionally biased region" description="Polar residues" evidence="1">
    <location>
        <begin position="989"/>
        <end position="1005"/>
    </location>
</feature>
<feature type="compositionally biased region" description="Polar residues" evidence="1">
    <location>
        <begin position="935"/>
        <end position="947"/>
    </location>
</feature>
<feature type="compositionally biased region" description="Polar residues" evidence="1">
    <location>
        <begin position="134"/>
        <end position="176"/>
    </location>
</feature>